<reference evidence="3 4" key="1">
    <citation type="journal article" date="2018" name="Front. Microbiol.">
        <title>Genome-Wide Analysis of Corynespora cassiicola Leaf Fall Disease Putative Effectors.</title>
        <authorList>
            <person name="Lopez D."/>
            <person name="Ribeiro S."/>
            <person name="Label P."/>
            <person name="Fumanal B."/>
            <person name="Venisse J.S."/>
            <person name="Kohler A."/>
            <person name="de Oliveira R.R."/>
            <person name="Labutti K."/>
            <person name="Lipzen A."/>
            <person name="Lail K."/>
            <person name="Bauer D."/>
            <person name="Ohm R.A."/>
            <person name="Barry K.W."/>
            <person name="Spatafora J."/>
            <person name="Grigoriev I.V."/>
            <person name="Martin F.M."/>
            <person name="Pujade-Renaud V."/>
        </authorList>
    </citation>
    <scope>NUCLEOTIDE SEQUENCE [LARGE SCALE GENOMIC DNA]</scope>
    <source>
        <strain evidence="3 4">Philippines</strain>
    </source>
</reference>
<keyword evidence="4" id="KW-1185">Reference proteome</keyword>
<sequence length="198" mass="22135">MSTPNQVRLAKSLPPRLLRFFERFPPPALVQNAPVPPSTTLDTPVAPMTSPADPNAAATDSAAPAPAEFTSVTQELPYHNPFQPRKNFVTGKWHGPVYGLRKQADLVKLAQQHGVLDLLPYTIKKPGEKEKRRIERGLQVKGTGVDQKVKGKLWERTLKGRLEARKQAMLDMPALIQEWKQKGHGRGWKKWPSGKAKK</sequence>
<dbReference type="AlphaFoldDB" id="A0A2T2NIX8"/>
<dbReference type="GO" id="GO:0005762">
    <property type="term" value="C:mitochondrial large ribosomal subunit"/>
    <property type="evidence" value="ECO:0007669"/>
    <property type="project" value="InterPro"/>
</dbReference>
<gene>
    <name evidence="3" type="ORF">BS50DRAFT_575410</name>
</gene>
<protein>
    <recommendedName>
        <fullName evidence="2">Large ribosomal subunit protein mL59 domain-containing protein</fullName>
    </recommendedName>
</protein>
<evidence type="ECO:0000313" key="4">
    <source>
        <dbReference type="Proteomes" id="UP000240883"/>
    </source>
</evidence>
<dbReference type="EMBL" id="KZ678137">
    <property type="protein sequence ID" value="PSN65384.1"/>
    <property type="molecule type" value="Genomic_DNA"/>
</dbReference>
<dbReference type="InterPro" id="IPR037507">
    <property type="entry name" value="Ribosomal_mL59"/>
</dbReference>
<dbReference type="Pfam" id="PF18126">
    <property type="entry name" value="Mitoc_mL59"/>
    <property type="match status" value="1"/>
</dbReference>
<dbReference type="PANTHER" id="PTHR28041">
    <property type="entry name" value="54S RIBOSOMAL PROTEIN L25, MITOCHONDRIAL"/>
    <property type="match status" value="1"/>
</dbReference>
<accession>A0A2T2NIX8</accession>
<dbReference type="PANTHER" id="PTHR28041:SF1">
    <property type="entry name" value="LARGE RIBOSOMAL SUBUNIT PROTEIN ML59"/>
    <property type="match status" value="1"/>
</dbReference>
<dbReference type="GO" id="GO:0003735">
    <property type="term" value="F:structural constituent of ribosome"/>
    <property type="evidence" value="ECO:0007669"/>
    <property type="project" value="InterPro"/>
</dbReference>
<evidence type="ECO:0000313" key="3">
    <source>
        <dbReference type="EMBL" id="PSN65384.1"/>
    </source>
</evidence>
<organism evidence="3 4">
    <name type="scientific">Corynespora cassiicola Philippines</name>
    <dbReference type="NCBI Taxonomy" id="1448308"/>
    <lineage>
        <taxon>Eukaryota</taxon>
        <taxon>Fungi</taxon>
        <taxon>Dikarya</taxon>
        <taxon>Ascomycota</taxon>
        <taxon>Pezizomycotina</taxon>
        <taxon>Dothideomycetes</taxon>
        <taxon>Pleosporomycetidae</taxon>
        <taxon>Pleosporales</taxon>
        <taxon>Corynesporascaceae</taxon>
        <taxon>Corynespora</taxon>
    </lineage>
</organism>
<dbReference type="STRING" id="1448308.A0A2T2NIX8"/>
<feature type="region of interest" description="Disordered" evidence="1">
    <location>
        <begin position="29"/>
        <end position="65"/>
    </location>
</feature>
<dbReference type="OrthoDB" id="18529at2759"/>
<name>A0A2T2NIX8_CORCC</name>
<proteinExistence type="predicted"/>
<dbReference type="Proteomes" id="UP000240883">
    <property type="component" value="Unassembled WGS sequence"/>
</dbReference>
<evidence type="ECO:0000256" key="1">
    <source>
        <dbReference type="SAM" id="MobiDB-lite"/>
    </source>
</evidence>
<feature type="domain" description="Large ribosomal subunit protein mL59" evidence="2">
    <location>
        <begin position="15"/>
        <end position="181"/>
    </location>
</feature>
<evidence type="ECO:0000259" key="2">
    <source>
        <dbReference type="Pfam" id="PF18126"/>
    </source>
</evidence>
<feature type="compositionally biased region" description="Low complexity" evidence="1">
    <location>
        <begin position="49"/>
        <end position="65"/>
    </location>
</feature>
<dbReference type="InterPro" id="IPR040922">
    <property type="entry name" value="Ribosomal_mL59_dom"/>
</dbReference>